<comment type="caution">
    <text evidence="7">The sequence shown here is derived from an EMBL/GenBank/DDBJ whole genome shotgun (WGS) entry which is preliminary data.</text>
</comment>
<dbReference type="InterPro" id="IPR008930">
    <property type="entry name" value="Terpenoid_cyclase/PrenylTrfase"/>
</dbReference>
<dbReference type="PANTHER" id="PTHR31225">
    <property type="entry name" value="OS04G0344100 PROTEIN-RELATED"/>
    <property type="match status" value="1"/>
</dbReference>
<keyword evidence="3" id="KW-0479">Metal-binding</keyword>
<evidence type="ECO:0000256" key="4">
    <source>
        <dbReference type="ARBA" id="ARBA00022842"/>
    </source>
</evidence>
<dbReference type="OrthoDB" id="1921927at2759"/>
<dbReference type="InterPro" id="IPR050148">
    <property type="entry name" value="Terpene_synthase-like"/>
</dbReference>
<dbReference type="SFLD" id="SFLDG01019">
    <property type="entry name" value="Terpene_Cyclase_Like_1_C_Termi"/>
    <property type="match status" value="1"/>
</dbReference>
<dbReference type="Gene3D" id="1.10.600.10">
    <property type="entry name" value="Farnesyl Diphosphate Synthase"/>
    <property type="match status" value="1"/>
</dbReference>
<evidence type="ECO:0000313" key="8">
    <source>
        <dbReference type="Proteomes" id="UP000467840"/>
    </source>
</evidence>
<gene>
    <name evidence="7" type="ORF">GH714_039480</name>
</gene>
<dbReference type="InterPro" id="IPR008949">
    <property type="entry name" value="Isoprenoid_synthase_dom_sf"/>
</dbReference>
<feature type="domain" description="Terpene synthase metal-binding" evidence="6">
    <location>
        <begin position="256"/>
        <end position="495"/>
    </location>
</feature>
<dbReference type="AlphaFoldDB" id="A0A6A6MV40"/>
<dbReference type="CDD" id="cd00684">
    <property type="entry name" value="Terpene_cyclase_plant_C1"/>
    <property type="match status" value="1"/>
</dbReference>
<evidence type="ECO:0000259" key="6">
    <source>
        <dbReference type="Pfam" id="PF03936"/>
    </source>
</evidence>
<protein>
    <submittedName>
        <fullName evidence="7">Uncharacterized protein</fullName>
    </submittedName>
</protein>
<dbReference type="GO" id="GO:0000287">
    <property type="term" value="F:magnesium ion binding"/>
    <property type="evidence" value="ECO:0007669"/>
    <property type="project" value="InterPro"/>
</dbReference>
<evidence type="ECO:0000313" key="7">
    <source>
        <dbReference type="EMBL" id="KAF2317651.1"/>
    </source>
</evidence>
<keyword evidence="8" id="KW-1185">Reference proteome</keyword>
<reference evidence="7 8" key="1">
    <citation type="journal article" date="2020" name="Mol. Plant">
        <title>The Chromosome-Based Rubber Tree Genome Provides New Insights into Spurge Genome Evolution and Rubber Biosynthesis.</title>
        <authorList>
            <person name="Liu J."/>
            <person name="Shi C."/>
            <person name="Shi C.C."/>
            <person name="Li W."/>
            <person name="Zhang Q.J."/>
            <person name="Zhang Y."/>
            <person name="Li K."/>
            <person name="Lu H.F."/>
            <person name="Shi C."/>
            <person name="Zhu S.T."/>
            <person name="Xiao Z.Y."/>
            <person name="Nan H."/>
            <person name="Yue Y."/>
            <person name="Zhu X.G."/>
            <person name="Wu Y."/>
            <person name="Hong X.N."/>
            <person name="Fan G.Y."/>
            <person name="Tong Y."/>
            <person name="Zhang D."/>
            <person name="Mao C.L."/>
            <person name="Liu Y.L."/>
            <person name="Hao S.J."/>
            <person name="Liu W.Q."/>
            <person name="Lv M.Q."/>
            <person name="Zhang H.B."/>
            <person name="Liu Y."/>
            <person name="Hu-Tang G.R."/>
            <person name="Wang J.P."/>
            <person name="Wang J.H."/>
            <person name="Sun Y.H."/>
            <person name="Ni S.B."/>
            <person name="Chen W.B."/>
            <person name="Zhang X.C."/>
            <person name="Jiao Y.N."/>
            <person name="Eichler E.E."/>
            <person name="Li G.H."/>
            <person name="Liu X."/>
            <person name="Gao L.Z."/>
        </authorList>
    </citation>
    <scope>NUCLEOTIDE SEQUENCE [LARGE SCALE GENOMIC DNA]</scope>
    <source>
        <strain evidence="8">cv. GT1</strain>
        <tissue evidence="7">Leaf</tissue>
    </source>
</reference>
<dbReference type="InterPro" id="IPR044814">
    <property type="entry name" value="Terpene_cyclase_plant_C1"/>
</dbReference>
<dbReference type="InterPro" id="IPR001906">
    <property type="entry name" value="Terpene_synth_N"/>
</dbReference>
<proteinExistence type="inferred from homology"/>
<organism evidence="7 8">
    <name type="scientific">Hevea brasiliensis</name>
    <name type="common">Para rubber tree</name>
    <name type="synonym">Siphonia brasiliensis</name>
    <dbReference type="NCBI Taxonomy" id="3981"/>
    <lineage>
        <taxon>Eukaryota</taxon>
        <taxon>Viridiplantae</taxon>
        <taxon>Streptophyta</taxon>
        <taxon>Embryophyta</taxon>
        <taxon>Tracheophyta</taxon>
        <taxon>Spermatophyta</taxon>
        <taxon>Magnoliopsida</taxon>
        <taxon>eudicotyledons</taxon>
        <taxon>Gunneridae</taxon>
        <taxon>Pentapetalae</taxon>
        <taxon>rosids</taxon>
        <taxon>fabids</taxon>
        <taxon>Malpighiales</taxon>
        <taxon>Euphorbiaceae</taxon>
        <taxon>Crotonoideae</taxon>
        <taxon>Micrandreae</taxon>
        <taxon>Hevea</taxon>
    </lineage>
</organism>
<dbReference type="SFLD" id="SFLDS00005">
    <property type="entry name" value="Isoprenoid_Synthase_Type_I"/>
    <property type="match status" value="1"/>
</dbReference>
<dbReference type="Pfam" id="PF01397">
    <property type="entry name" value="Terpene_synth"/>
    <property type="match status" value="1"/>
</dbReference>
<dbReference type="PANTHER" id="PTHR31225:SF234">
    <property type="entry name" value="TERPENE SYNTHASE 4-RELATED"/>
    <property type="match status" value="1"/>
</dbReference>
<dbReference type="Gene3D" id="1.50.10.130">
    <property type="entry name" value="Terpene synthase, N-terminal domain"/>
    <property type="match status" value="1"/>
</dbReference>
<evidence type="ECO:0000256" key="1">
    <source>
        <dbReference type="ARBA" id="ARBA00001946"/>
    </source>
</evidence>
<dbReference type="Proteomes" id="UP000467840">
    <property type="component" value="Chromosome 6"/>
</dbReference>
<name>A0A6A6MV40_HEVBR</name>
<dbReference type="GO" id="GO:0010333">
    <property type="term" value="F:terpene synthase activity"/>
    <property type="evidence" value="ECO:0007669"/>
    <property type="project" value="InterPro"/>
</dbReference>
<feature type="domain" description="Terpene synthase N-terminal" evidence="5">
    <location>
        <begin position="35"/>
        <end position="198"/>
    </location>
</feature>
<dbReference type="InterPro" id="IPR034741">
    <property type="entry name" value="Terpene_cyclase-like_1_C"/>
</dbReference>
<comment type="cofactor">
    <cofactor evidence="1">
        <name>Mg(2+)</name>
        <dbReference type="ChEBI" id="CHEBI:18420"/>
    </cofactor>
</comment>
<dbReference type="InterPro" id="IPR005630">
    <property type="entry name" value="Terpene_synthase_metal-bd"/>
</dbReference>
<dbReference type="GO" id="GO:0016102">
    <property type="term" value="P:diterpenoid biosynthetic process"/>
    <property type="evidence" value="ECO:0007669"/>
    <property type="project" value="InterPro"/>
</dbReference>
<evidence type="ECO:0000256" key="3">
    <source>
        <dbReference type="ARBA" id="ARBA00022723"/>
    </source>
</evidence>
<dbReference type="SUPFAM" id="SSF48576">
    <property type="entry name" value="Terpenoid synthases"/>
    <property type="match status" value="1"/>
</dbReference>
<accession>A0A6A6MV40</accession>
<dbReference type="GO" id="GO:0120251">
    <property type="term" value="P:hydrocarbon biosynthetic process"/>
    <property type="evidence" value="ECO:0007669"/>
    <property type="project" value="UniProtKB-ARBA"/>
</dbReference>
<dbReference type="InterPro" id="IPR036965">
    <property type="entry name" value="Terpene_synth_N_sf"/>
</dbReference>
<evidence type="ECO:0000256" key="2">
    <source>
        <dbReference type="ARBA" id="ARBA00006333"/>
    </source>
</evidence>
<evidence type="ECO:0000259" key="5">
    <source>
        <dbReference type="Pfam" id="PF01397"/>
    </source>
</evidence>
<dbReference type="SUPFAM" id="SSF48239">
    <property type="entry name" value="Terpenoid cyclases/Protein prenyltransferases"/>
    <property type="match status" value="1"/>
</dbReference>
<dbReference type="EMBL" id="JAAGAX010000004">
    <property type="protein sequence ID" value="KAF2317651.1"/>
    <property type="molecule type" value="Genomic_DNA"/>
</dbReference>
<keyword evidence="4" id="KW-0460">Magnesium</keyword>
<comment type="similarity">
    <text evidence="2">Belongs to the terpene synthase family.</text>
</comment>
<sequence>MAFSKPAFSPVSRYPIPLKRIPRIAVKYVLDNETLDKMCNRRLKKLKEAKHALRKAKEDDISLSESLRTIDALQRLGIDYHFQDEIKAVLNSHYKICTASSNNQNLDLSQVALRFRLLRQQGYHVPADVFNKFKNENGVFKQELAVDIKGLLELYEASQLNIGGEYILDEAEVFSGHLLNSSAMHLDDHLAGIVANTLKHPHHKTLSRSVIKIFLLNFQCTIQSKETFLELAKLDFNMLQSSHREEIVHISKWWRDIELNRELMFAREKPLEWFAWPMASLTEPSLSGQRVELAKVVSLFHLIQDVFHCCGRIDQLSHFVEAVNRWDIVAANNLPDYMNMCLKALFDITEGIAYKICRDDAYNPKRSLQNAWTRLCNALLGEAKWVAVGQFPRAEEYLKIANSTSGIHVLLLHAFFLLGEGITRETVHLVNNDPDIISSAETILCLCDGIGGAKGEDKKWGLGSYMECYKRQYPGTSVQDAKKHVLNKILDTWKQLNRHCLSPNPFSDSFTKAALNCARLAPLMHSFDDNHTVKLPSLQENMNSLIFESIAV</sequence>
<dbReference type="Pfam" id="PF03936">
    <property type="entry name" value="Terpene_synth_C"/>
    <property type="match status" value="1"/>
</dbReference>